<evidence type="ECO:0000313" key="2">
    <source>
        <dbReference type="Proteomes" id="UP001497535"/>
    </source>
</evidence>
<dbReference type="EMBL" id="CAVMJV010000136">
    <property type="protein sequence ID" value="CAK5110448.1"/>
    <property type="molecule type" value="Genomic_DNA"/>
</dbReference>
<gene>
    <name evidence="1" type="ORF">MENTE1834_LOCUS44436</name>
</gene>
<name>A0ACB1AZ77_MELEN</name>
<sequence length="215" mass="24516">MGLWLVLFVWTWMTNILKRIKLRDLWWLMLLVRKFLGRRLTSKLKDENLKISGFEANIDEHLDKKTDGPLVDSPHFEEDKHSEENKTNGPLVDSPRLEISGKVMNRSIKEDVNLKISGFEANIDEHLDNKTDGPLVGSLRMDMDDKHTEENKTEGPLVDSPHLETLGEVTDRSIKGNLDSKIPGTEANIDEHLDKKTDGEAKSAQKSRTKFCSLL</sequence>
<reference evidence="1" key="1">
    <citation type="submission" date="2023-11" db="EMBL/GenBank/DDBJ databases">
        <authorList>
            <person name="Poullet M."/>
        </authorList>
    </citation>
    <scope>NUCLEOTIDE SEQUENCE</scope>
    <source>
        <strain evidence="1">E1834</strain>
    </source>
</reference>
<organism evidence="1 2">
    <name type="scientific">Meloidogyne enterolobii</name>
    <name type="common">Root-knot nematode worm</name>
    <name type="synonym">Meloidogyne mayaguensis</name>
    <dbReference type="NCBI Taxonomy" id="390850"/>
    <lineage>
        <taxon>Eukaryota</taxon>
        <taxon>Metazoa</taxon>
        <taxon>Ecdysozoa</taxon>
        <taxon>Nematoda</taxon>
        <taxon>Chromadorea</taxon>
        <taxon>Rhabditida</taxon>
        <taxon>Tylenchina</taxon>
        <taxon>Tylenchomorpha</taxon>
        <taxon>Tylenchoidea</taxon>
        <taxon>Meloidogynidae</taxon>
        <taxon>Meloidogyninae</taxon>
        <taxon>Meloidogyne</taxon>
    </lineage>
</organism>
<keyword evidence="2" id="KW-1185">Reference proteome</keyword>
<accession>A0ACB1AZ77</accession>
<dbReference type="Proteomes" id="UP001497535">
    <property type="component" value="Unassembled WGS sequence"/>
</dbReference>
<protein>
    <submittedName>
        <fullName evidence="1">Uncharacterized protein</fullName>
    </submittedName>
</protein>
<evidence type="ECO:0000313" key="1">
    <source>
        <dbReference type="EMBL" id="CAK5110448.1"/>
    </source>
</evidence>
<proteinExistence type="predicted"/>
<comment type="caution">
    <text evidence="1">The sequence shown here is derived from an EMBL/GenBank/DDBJ whole genome shotgun (WGS) entry which is preliminary data.</text>
</comment>